<evidence type="ECO:0000256" key="2">
    <source>
        <dbReference type="SAM" id="SignalP"/>
    </source>
</evidence>
<comment type="caution">
    <text evidence="3">The sequence shown here is derived from an EMBL/GenBank/DDBJ whole genome shotgun (WGS) entry which is preliminary data.</text>
</comment>
<evidence type="ECO:0000313" key="3">
    <source>
        <dbReference type="EMBL" id="TWH96166.1"/>
    </source>
</evidence>
<name>A0A562KLB4_9BRAD</name>
<keyword evidence="4" id="KW-1185">Reference proteome</keyword>
<evidence type="ECO:0000313" key="4">
    <source>
        <dbReference type="Proteomes" id="UP000317176"/>
    </source>
</evidence>
<feature type="signal peptide" evidence="2">
    <location>
        <begin position="1"/>
        <end position="25"/>
    </location>
</feature>
<gene>
    <name evidence="3" type="ORF">IQ17_06448</name>
</gene>
<dbReference type="AlphaFoldDB" id="A0A562KLB4"/>
<proteinExistence type="predicted"/>
<sequence length="517" mass="55881">MAYCSPTLVLAAALFAFARGGPALAQPTDTNPCGAIGVTQVQPKAILPTYFSAASKNQIAADCFAWQEFIYLNWKADRNDPGTPDSNTQWSSFGMPGDTSATVWESFLSATQAFTQSAARAKSAWQDRRPSTKTLFNVSKLGDAVLDNIGQAGNGKWISDQRGVPAFYEILLNEDEYAYITTNVFDDSDLTTFAGQRACASQQGQNGRGGFNLPAGNAQGNTDVDCKGNVTTYGQGVGAIEIKAAWVALPSDGSLNYRYKTALAEYTLPGGKPVQATMGLVGLHIIHKVPGANQFVWATFEQIDNDPDDNNGNPVAPTLPRNPNQKPSPGYTFFNPNCNPQTDIYYRCRPNTPPGDACPIGKPPTPDCIPYSAPMQITRITPVDSQANSVTDYAWSILPADSVFNYYRLIDVQWPNSPQPVPPQSTVPLSTGDITPSSASHIVANTTLETYLQTQKSCMDCHQSARIGNPSQQITAQLAGRRVRRVLVAPPKGWTGATDNPDYASDYSFVFTVETNR</sequence>
<feature type="chain" id="PRO_5021761411" description="Cytochrome c family protein" evidence="2">
    <location>
        <begin position="26"/>
        <end position="517"/>
    </location>
</feature>
<organism evidence="3 4">
    <name type="scientific">Bradyrhizobium daqingense</name>
    <dbReference type="NCBI Taxonomy" id="993502"/>
    <lineage>
        <taxon>Bacteria</taxon>
        <taxon>Pseudomonadati</taxon>
        <taxon>Pseudomonadota</taxon>
        <taxon>Alphaproteobacteria</taxon>
        <taxon>Hyphomicrobiales</taxon>
        <taxon>Nitrobacteraceae</taxon>
        <taxon>Bradyrhizobium</taxon>
    </lineage>
</organism>
<feature type="region of interest" description="Disordered" evidence="1">
    <location>
        <begin position="305"/>
        <end position="328"/>
    </location>
</feature>
<evidence type="ECO:0008006" key="5">
    <source>
        <dbReference type="Google" id="ProtNLM"/>
    </source>
</evidence>
<dbReference type="RefSeq" id="WP_208750636.1">
    <property type="nucleotide sequence ID" value="NZ_CP088014.1"/>
</dbReference>
<evidence type="ECO:0000256" key="1">
    <source>
        <dbReference type="SAM" id="MobiDB-lite"/>
    </source>
</evidence>
<keyword evidence="2" id="KW-0732">Signal</keyword>
<protein>
    <recommendedName>
        <fullName evidence="5">Cytochrome c family protein</fullName>
    </recommendedName>
</protein>
<reference evidence="3 4" key="1">
    <citation type="journal article" date="2015" name="Stand. Genomic Sci.">
        <title>Genomic Encyclopedia of Bacterial and Archaeal Type Strains, Phase III: the genomes of soil and plant-associated and newly described type strains.</title>
        <authorList>
            <person name="Whitman W.B."/>
            <person name="Woyke T."/>
            <person name="Klenk H.P."/>
            <person name="Zhou Y."/>
            <person name="Lilburn T.G."/>
            <person name="Beck B.J."/>
            <person name="De Vos P."/>
            <person name="Vandamme P."/>
            <person name="Eisen J.A."/>
            <person name="Garrity G."/>
            <person name="Hugenholtz P."/>
            <person name="Kyrpides N.C."/>
        </authorList>
    </citation>
    <scope>NUCLEOTIDE SEQUENCE [LARGE SCALE GENOMIC DNA]</scope>
    <source>
        <strain evidence="3 4">CGMCC 1.10947</strain>
    </source>
</reference>
<dbReference type="Proteomes" id="UP000317176">
    <property type="component" value="Unassembled WGS sequence"/>
</dbReference>
<accession>A0A562KLB4</accession>
<dbReference type="EMBL" id="VLKL01000029">
    <property type="protein sequence ID" value="TWH96166.1"/>
    <property type="molecule type" value="Genomic_DNA"/>
</dbReference>